<sequence>MVQIKEQYLDWSSFDLRQLCISKLLLTQSHINIVLRKKYICMHMILHNGTINFIISGSNFKTILHI</sequence>
<proteinExistence type="predicted"/>
<accession>A0A8S1LI01</accession>
<comment type="caution">
    <text evidence="1">The sequence shown here is derived from an EMBL/GenBank/DDBJ whole genome shotgun (WGS) entry which is preliminary data.</text>
</comment>
<dbReference type="EMBL" id="CAJJDN010000020">
    <property type="protein sequence ID" value="CAD8065632.1"/>
    <property type="molecule type" value="Genomic_DNA"/>
</dbReference>
<keyword evidence="2" id="KW-1185">Reference proteome</keyword>
<reference evidence="1" key="1">
    <citation type="submission" date="2021-01" db="EMBL/GenBank/DDBJ databases">
        <authorList>
            <consortium name="Genoscope - CEA"/>
            <person name="William W."/>
        </authorList>
    </citation>
    <scope>NUCLEOTIDE SEQUENCE</scope>
</reference>
<dbReference type="Proteomes" id="UP000692954">
    <property type="component" value="Unassembled WGS sequence"/>
</dbReference>
<organism evidence="1 2">
    <name type="scientific">Paramecium sonneborni</name>
    <dbReference type="NCBI Taxonomy" id="65129"/>
    <lineage>
        <taxon>Eukaryota</taxon>
        <taxon>Sar</taxon>
        <taxon>Alveolata</taxon>
        <taxon>Ciliophora</taxon>
        <taxon>Intramacronucleata</taxon>
        <taxon>Oligohymenophorea</taxon>
        <taxon>Peniculida</taxon>
        <taxon>Parameciidae</taxon>
        <taxon>Paramecium</taxon>
    </lineage>
</organism>
<name>A0A8S1LI01_9CILI</name>
<protein>
    <submittedName>
        <fullName evidence="1">Uncharacterized protein</fullName>
    </submittedName>
</protein>
<dbReference type="AlphaFoldDB" id="A0A8S1LI01"/>
<gene>
    <name evidence="1" type="ORF">PSON_ATCC_30995.1.T0200338</name>
</gene>
<evidence type="ECO:0000313" key="1">
    <source>
        <dbReference type="EMBL" id="CAD8065632.1"/>
    </source>
</evidence>
<evidence type="ECO:0000313" key="2">
    <source>
        <dbReference type="Proteomes" id="UP000692954"/>
    </source>
</evidence>